<evidence type="ECO:0000313" key="2">
    <source>
        <dbReference type="EMBL" id="KEY69756.1"/>
    </source>
</evidence>
<proteinExistence type="predicted"/>
<organism evidence="2 3">
    <name type="scientific">Stachybotrys chartarum (strain CBS 109288 / IBT 7711)</name>
    <name type="common">Toxic black mold</name>
    <name type="synonym">Stilbospora chartarum</name>
    <dbReference type="NCBI Taxonomy" id="1280523"/>
    <lineage>
        <taxon>Eukaryota</taxon>
        <taxon>Fungi</taxon>
        <taxon>Dikarya</taxon>
        <taxon>Ascomycota</taxon>
        <taxon>Pezizomycotina</taxon>
        <taxon>Sordariomycetes</taxon>
        <taxon>Hypocreomycetidae</taxon>
        <taxon>Hypocreales</taxon>
        <taxon>Stachybotryaceae</taxon>
        <taxon>Stachybotrys</taxon>
    </lineage>
</organism>
<feature type="region of interest" description="Disordered" evidence="1">
    <location>
        <begin position="1"/>
        <end position="40"/>
    </location>
</feature>
<sequence>MFRLPPTTPGPMIPHADPGMSPHPRSHPKRRTGPAPNGARFMHPRRIIASAIANPKAKLNMQQWRVAGTLLRSIILDGTVIPSPVTTSGNARSEQTTYLSSG</sequence>
<dbReference type="AlphaFoldDB" id="A0A084AWS7"/>
<feature type="compositionally biased region" description="Pro residues" evidence="1">
    <location>
        <begin position="1"/>
        <end position="12"/>
    </location>
</feature>
<dbReference type="EMBL" id="KL648513">
    <property type="protein sequence ID" value="KEY69756.1"/>
    <property type="molecule type" value="Genomic_DNA"/>
</dbReference>
<dbReference type="Proteomes" id="UP000028045">
    <property type="component" value="Unassembled WGS sequence"/>
</dbReference>
<name>A0A084AWS7_STACB</name>
<dbReference type="HOGENOM" id="CLU_2279314_0_0_1"/>
<reference evidence="2 3" key="1">
    <citation type="journal article" date="2014" name="BMC Genomics">
        <title>Comparative genome sequencing reveals chemotype-specific gene clusters in the toxigenic black mold Stachybotrys.</title>
        <authorList>
            <person name="Semeiks J."/>
            <person name="Borek D."/>
            <person name="Otwinowski Z."/>
            <person name="Grishin N.V."/>
        </authorList>
    </citation>
    <scope>NUCLEOTIDE SEQUENCE [LARGE SCALE GENOMIC DNA]</scope>
    <source>
        <strain evidence="3">CBS 109288 / IBT 7711</strain>
    </source>
</reference>
<gene>
    <name evidence="2" type="ORF">S7711_10756</name>
</gene>
<accession>A0A084AWS7</accession>
<evidence type="ECO:0000256" key="1">
    <source>
        <dbReference type="SAM" id="MobiDB-lite"/>
    </source>
</evidence>
<protein>
    <submittedName>
        <fullName evidence="2">Uncharacterized protein</fullName>
    </submittedName>
</protein>
<evidence type="ECO:0000313" key="3">
    <source>
        <dbReference type="Proteomes" id="UP000028045"/>
    </source>
</evidence>
<keyword evidence="3" id="KW-1185">Reference proteome</keyword>